<accession>A0A328A9N2</accession>
<dbReference type="AlphaFoldDB" id="A0A328A9N2"/>
<protein>
    <recommendedName>
        <fullName evidence="3">Hemerythrin-like domain-containing protein</fullName>
    </recommendedName>
</protein>
<name>A0A328A9N2_9CAUL</name>
<proteinExistence type="predicted"/>
<dbReference type="RefSeq" id="WP_111515948.1">
    <property type="nucleotide sequence ID" value="NZ_QFYR01000004.1"/>
</dbReference>
<organism evidence="1 2">
    <name type="scientific">Phenylobacterium deserti</name>
    <dbReference type="NCBI Taxonomy" id="1914756"/>
    <lineage>
        <taxon>Bacteria</taxon>
        <taxon>Pseudomonadati</taxon>
        <taxon>Pseudomonadota</taxon>
        <taxon>Alphaproteobacteria</taxon>
        <taxon>Caulobacterales</taxon>
        <taxon>Caulobacteraceae</taxon>
        <taxon>Phenylobacterium</taxon>
    </lineage>
</organism>
<dbReference type="Gene3D" id="1.20.120.520">
    <property type="entry name" value="nmb1532 protein domain like"/>
    <property type="match status" value="1"/>
</dbReference>
<gene>
    <name evidence="1" type="ORF">DJ018_15865</name>
</gene>
<reference evidence="2" key="1">
    <citation type="submission" date="2018-05" db="EMBL/GenBank/DDBJ databases">
        <authorList>
            <person name="Li X."/>
        </authorList>
    </citation>
    <scope>NUCLEOTIDE SEQUENCE [LARGE SCALE GENOMIC DNA]</scope>
    <source>
        <strain evidence="2">YIM 73061</strain>
    </source>
</reference>
<sequence length="231" mass="24932">MYDLEYEPAVANVGRWDLYGPVHKGLRLGHAQLLARLGSADWGGDVSELLSDLKAHLRLGASHIAHEDSHIHPALEARDAGATAHLEEEHTAHRARFAALDAQIAGLEVAFQSDRPALGRQLYLAFGKLVAEDLAHMHEEETQVWPRLCATHTDAELQAIEGAIIGSLPPTDVVAFMRLMIPAMNRAERAGMLGGMKAGAPPEAYRGVLEAAARPTLSADDWAHLEAEGLA</sequence>
<evidence type="ECO:0000313" key="1">
    <source>
        <dbReference type="EMBL" id="RAK51413.1"/>
    </source>
</evidence>
<evidence type="ECO:0008006" key="3">
    <source>
        <dbReference type="Google" id="ProtNLM"/>
    </source>
</evidence>
<dbReference type="Proteomes" id="UP000249725">
    <property type="component" value="Unassembled WGS sequence"/>
</dbReference>
<comment type="caution">
    <text evidence="1">The sequence shown here is derived from an EMBL/GenBank/DDBJ whole genome shotgun (WGS) entry which is preliminary data.</text>
</comment>
<dbReference type="EMBL" id="QFYR01000004">
    <property type="protein sequence ID" value="RAK51413.1"/>
    <property type="molecule type" value="Genomic_DNA"/>
</dbReference>
<evidence type="ECO:0000313" key="2">
    <source>
        <dbReference type="Proteomes" id="UP000249725"/>
    </source>
</evidence>
<dbReference type="OrthoDB" id="5635488at2"/>
<keyword evidence="2" id="KW-1185">Reference proteome</keyword>